<accession>B8GSE6</accession>
<protein>
    <submittedName>
        <fullName evidence="1">Uncharacterized protein</fullName>
    </submittedName>
</protein>
<dbReference type="EMBL" id="CP001339">
    <property type="protein sequence ID" value="ACL72850.1"/>
    <property type="molecule type" value="Genomic_DNA"/>
</dbReference>
<keyword evidence="2" id="KW-1185">Reference proteome</keyword>
<reference evidence="1 2" key="1">
    <citation type="journal article" date="2011" name="Stand. Genomic Sci.">
        <title>Complete genome sequence of 'Thioalkalivibrio sulfidophilus' HL-EbGr7.</title>
        <authorList>
            <person name="Muyzer G."/>
            <person name="Sorokin D.Y."/>
            <person name="Mavromatis K."/>
            <person name="Lapidus A."/>
            <person name="Clum A."/>
            <person name="Ivanova N."/>
            <person name="Pati A."/>
            <person name="d'Haeseleer P."/>
            <person name="Woyke T."/>
            <person name="Kyrpides N.C."/>
        </authorList>
    </citation>
    <scope>NUCLEOTIDE SEQUENCE [LARGE SCALE GENOMIC DNA]</scope>
    <source>
        <strain evidence="1 2">HL-EbGR7</strain>
    </source>
</reference>
<evidence type="ECO:0000313" key="2">
    <source>
        <dbReference type="Proteomes" id="UP000002383"/>
    </source>
</evidence>
<dbReference type="HOGENOM" id="CLU_1089640_0_0_6"/>
<evidence type="ECO:0000313" key="1">
    <source>
        <dbReference type="EMBL" id="ACL72850.1"/>
    </source>
</evidence>
<name>B8GSE6_THISH</name>
<gene>
    <name evidence="1" type="ordered locus">Tgr7_1768</name>
</gene>
<proteinExistence type="predicted"/>
<dbReference type="AlphaFoldDB" id="B8GSE6"/>
<sequence length="255" mass="27797" precursor="true">MLPGVLHLNYCSITLSAAQALASSSAETIEFTELPLMNDACVSLVLEMAEHVKLSIGRIWGASEYLGRMERMNLILLSRYAESVNLEGISDLSHQEADVLSAFQGHQLLLHLDRLDEVTAAHLSRVRTELLMLEVPRLCDDAATALSRSLASEELQISVSEDSVSVKAADELSQYGGHALSIELGIEPSPDILRMLAQFTGHLRITVPRLTAEAAMAVGNSNGTLELHCETPTPDIRQILLNSKREITNLDELTG</sequence>
<organism evidence="1 2">
    <name type="scientific">Thioalkalivibrio sulfidiphilus (strain HL-EbGR7)</name>
    <dbReference type="NCBI Taxonomy" id="396588"/>
    <lineage>
        <taxon>Bacteria</taxon>
        <taxon>Pseudomonadati</taxon>
        <taxon>Pseudomonadota</taxon>
        <taxon>Gammaproteobacteria</taxon>
        <taxon>Chromatiales</taxon>
        <taxon>Ectothiorhodospiraceae</taxon>
        <taxon>Thioalkalivibrio</taxon>
    </lineage>
</organism>
<dbReference type="Proteomes" id="UP000002383">
    <property type="component" value="Chromosome"/>
</dbReference>
<dbReference type="STRING" id="396588.Tgr7_1768"/>
<dbReference type="KEGG" id="tgr:Tgr7_1768"/>